<evidence type="ECO:0000313" key="4">
    <source>
        <dbReference type="EMBL" id="KAG8053744.1"/>
    </source>
</evidence>
<feature type="region of interest" description="Disordered" evidence="1">
    <location>
        <begin position="358"/>
        <end position="425"/>
    </location>
</feature>
<evidence type="ECO:0000256" key="1">
    <source>
        <dbReference type="SAM" id="MobiDB-lite"/>
    </source>
</evidence>
<dbReference type="GO" id="GO:0003712">
    <property type="term" value="F:transcription coregulator activity"/>
    <property type="evidence" value="ECO:0007669"/>
    <property type="project" value="InterPro"/>
</dbReference>
<dbReference type="EMBL" id="JAAALK010000288">
    <property type="protein sequence ID" value="KAG8053744.1"/>
    <property type="molecule type" value="Genomic_DNA"/>
</dbReference>
<dbReference type="InterPro" id="IPR046468">
    <property type="entry name" value="Spt20-like_SEP"/>
</dbReference>
<dbReference type="AlphaFoldDB" id="A0A8J5RUF5"/>
<name>A0A8J5RUF5_ZIZPA</name>
<dbReference type="InterPro" id="IPR046467">
    <property type="entry name" value="PHL_dom"/>
</dbReference>
<reference evidence="4" key="2">
    <citation type="submission" date="2021-02" db="EMBL/GenBank/DDBJ databases">
        <authorList>
            <person name="Kimball J.A."/>
            <person name="Haas M.W."/>
            <person name="Macchietto M."/>
            <person name="Kono T."/>
            <person name="Duquette J."/>
            <person name="Shao M."/>
        </authorList>
    </citation>
    <scope>NUCLEOTIDE SEQUENCE</scope>
    <source>
        <tissue evidence="4">Fresh leaf tissue</tissue>
    </source>
</reference>
<dbReference type="GO" id="GO:0000124">
    <property type="term" value="C:SAGA complex"/>
    <property type="evidence" value="ECO:0007669"/>
    <property type="project" value="InterPro"/>
</dbReference>
<proteinExistence type="predicted"/>
<feature type="domain" description="PHL" evidence="3">
    <location>
        <begin position="499"/>
        <end position="605"/>
    </location>
</feature>
<sequence>MVVSFRVSSRGRRFYPPPPPPPPPPNPAAATADIVARPSDGSPLPQPLPWDVSALSTPSSFSSPSSFVMSSVAIVSDGAAARSVSDMIESGPDDLELEPSFALNLFPDGYSIGDPGKGMLLFLIGDDPEKRPYSRASKALISDIEHGYLPQDILSVVPCKFVNGTIVCEVRDYRSFLSNGGDSSGYDFPKVNRVSLRLGTECVVKDLSSMVDASWTYHDQLVAESVILSALQPRLNLDPAPCLERLYNSVVKTIDLGLNNGRQQIKATSVVSISAYPPENCQLKELISCEGAVVCIENAASEGLNGLSINHPSSLQTSKAKLAVGSHPDNVKLKDRNLASTVDLNNYGVAELKGRRTRSVTSCSASSRKAPCKPPKAATEPQSTSSKRKVLGNSTSSNQEIDSKGKRQKKADTQINTPPEDGSSEEPYVIGGINHQLGVSPDIELCIGDPSDTTEPDIVKILSEVILTSQRHGLDGRAAKIDGLERSWPLPPSKFFPSENTDEMKYTQNEIMSFYPSGRTMNSRKIKRLSFHPIQYFCRGTVDEFHYTLCLLESEAPDDHQIAVEMIYGDERIYISTLPTSHHANKLVDQFILLMKRDGYTLCNDMREQYEDAPQLCYLSGDPQYQWLSSPIARSVVIDESKNIGHIFHNRPPHVHANPQWLPTQQCPTLASVQAYFWNPNHPGLQHYTSRVIDQVQSSANVVFPMDLGQYLSGQQRQAVEQCLQCRSDIAGFNGRHVSNASTGSYNQWRQVSTELGGKVYQWDLPVFDKHDSCCPPLHAANSTLSPALDPGLASPPSFASDDGSVTSIPAQFPVPLGYQCLPHGMC</sequence>
<dbReference type="Pfam" id="PF20474">
    <property type="entry name" value="PHL"/>
    <property type="match status" value="1"/>
</dbReference>
<comment type="caution">
    <text evidence="4">The sequence shown here is derived from an EMBL/GenBank/DDBJ whole genome shotgun (WGS) entry which is preliminary data.</text>
</comment>
<dbReference type="GO" id="GO:0006357">
    <property type="term" value="P:regulation of transcription by RNA polymerase II"/>
    <property type="evidence" value="ECO:0007669"/>
    <property type="project" value="TreeGrafter"/>
</dbReference>
<feature type="domain" description="Spt20-like SEP" evidence="2">
    <location>
        <begin position="98"/>
        <end position="247"/>
    </location>
</feature>
<organism evidence="4 5">
    <name type="scientific">Zizania palustris</name>
    <name type="common">Northern wild rice</name>
    <dbReference type="NCBI Taxonomy" id="103762"/>
    <lineage>
        <taxon>Eukaryota</taxon>
        <taxon>Viridiplantae</taxon>
        <taxon>Streptophyta</taxon>
        <taxon>Embryophyta</taxon>
        <taxon>Tracheophyta</taxon>
        <taxon>Spermatophyta</taxon>
        <taxon>Magnoliopsida</taxon>
        <taxon>Liliopsida</taxon>
        <taxon>Poales</taxon>
        <taxon>Poaceae</taxon>
        <taxon>BOP clade</taxon>
        <taxon>Oryzoideae</taxon>
        <taxon>Oryzeae</taxon>
        <taxon>Zizaniinae</taxon>
        <taxon>Zizania</taxon>
    </lineage>
</organism>
<accession>A0A8J5RUF5</accession>
<dbReference type="Pfam" id="PF12090">
    <property type="entry name" value="Spt20_SEP"/>
    <property type="match status" value="1"/>
</dbReference>
<dbReference type="InterPro" id="IPR021950">
    <property type="entry name" value="Spt20"/>
</dbReference>
<dbReference type="OrthoDB" id="1932706at2759"/>
<dbReference type="PANTHER" id="PTHR13526:SF20">
    <property type="entry name" value="OS01G0117800 PROTEIN"/>
    <property type="match status" value="1"/>
</dbReference>
<gene>
    <name evidence="4" type="ORF">GUJ93_ZPchr0001g31987</name>
</gene>
<reference evidence="4" key="1">
    <citation type="journal article" date="2021" name="bioRxiv">
        <title>Whole Genome Assembly and Annotation of Northern Wild Rice, Zizania palustris L., Supports a Whole Genome Duplication in the Zizania Genus.</title>
        <authorList>
            <person name="Haas M."/>
            <person name="Kono T."/>
            <person name="Macchietto M."/>
            <person name="Millas R."/>
            <person name="McGilp L."/>
            <person name="Shao M."/>
            <person name="Duquette J."/>
            <person name="Hirsch C.N."/>
            <person name="Kimball J."/>
        </authorList>
    </citation>
    <scope>NUCLEOTIDE SEQUENCE</scope>
    <source>
        <tissue evidence="4">Fresh leaf tissue</tissue>
    </source>
</reference>
<protein>
    <submittedName>
        <fullName evidence="4">Uncharacterized protein</fullName>
    </submittedName>
</protein>
<evidence type="ECO:0000313" key="5">
    <source>
        <dbReference type="Proteomes" id="UP000729402"/>
    </source>
</evidence>
<evidence type="ECO:0000259" key="3">
    <source>
        <dbReference type="Pfam" id="PF20474"/>
    </source>
</evidence>
<feature type="compositionally biased region" description="Pro residues" evidence="1">
    <location>
        <begin position="15"/>
        <end position="27"/>
    </location>
</feature>
<dbReference type="PANTHER" id="PTHR13526">
    <property type="entry name" value="TRANSCRIPTION FACTOR SPT20 HOMOLOG"/>
    <property type="match status" value="1"/>
</dbReference>
<keyword evidence="5" id="KW-1185">Reference proteome</keyword>
<dbReference type="Proteomes" id="UP000729402">
    <property type="component" value="Unassembled WGS sequence"/>
</dbReference>
<feature type="region of interest" description="Disordered" evidence="1">
    <location>
        <begin position="1"/>
        <end position="49"/>
    </location>
</feature>
<evidence type="ECO:0000259" key="2">
    <source>
        <dbReference type="Pfam" id="PF12090"/>
    </source>
</evidence>